<dbReference type="Gene3D" id="3.30.70.330">
    <property type="match status" value="1"/>
</dbReference>
<evidence type="ECO:0000256" key="2">
    <source>
        <dbReference type="PROSITE-ProRule" id="PRU00176"/>
    </source>
</evidence>
<sequence>MSASQHALKEKFPRPPRLQPSPSLPNLRGGKIPPVPSATHSRPNPHKSMSHLSFASTDSKPKTMLRGDRPRKPSNTQHYLTPPLTPSSSLKSESTNPESTNLTTSTQDQSTSVMTFGNVQQSRILIIGNVPSELPEDVITQYLCGLTASKSDPYSAPPASQQAQVPSTANTGIQTVDFRFRDRHLVVVAFYDVRDADKVNRLAAGNGLSSQVEVCGKVKAPSENPLGRSWQEGLTYLFVDPSHLRLLLGAPVPGIVTRTEGTFYVLVSDALAGRENEPSASFTSRNHAFCEIKLRDALSRYGNIRTFRPVEQKCEEDSRLFVVEYFDIRDAEQALENIDGQVIDSMKLRPVLRSSLLGQDGGIQAIRSEEPSSGSEVHLADDCTAEPKTTTTTSPSSPPQLAGAPFAFPSDNSSTDRGCNHKRPSINASYSFPQSNKHCSLLPEHLLSHRPEKYDDLRCPGPLHERVCAVTAIQPDRRFDAAQRRPPTMSADSREGTHLIPVPIEHSSHDVTNLQGTLHLDSQTQYGHRLLNQPDPPASDASMQTPWMSSLSHSNIHTQHPLTPHSAGSPMCWNPLTGNWVAWPTHNLVPEQWPVYPHPSIFYPGPSPPGMHYSYMQQQSSPTSVPSYPSTINRTFVPLLTTSPRACPENNQLDIEKIEQGVDTRTTVMIKNIPNKMTDKELLEFINNVCPRRVDFLYLRMDFKNGCNVGYAFVNFISVQDLLLFAKKKLNERWNMYSSEKILQMSYANYQGKEALVEKFKNSCIMDEREEWRPKIFYSEPGPNQGLPEEFPKPTHIRRKERSSFNRGALFVPGISTNQRSCLTGNSAQQLQFQHQGTERRLRRVHNSGKSHADGGNSG</sequence>
<dbReference type="InterPro" id="IPR000504">
    <property type="entry name" value="RRM_dom"/>
</dbReference>
<dbReference type="STRING" id="870435.A0A0C3P8Y2"/>
<keyword evidence="6" id="KW-1185">Reference proteome</keyword>
<reference evidence="5 6" key="1">
    <citation type="submission" date="2014-04" db="EMBL/GenBank/DDBJ databases">
        <authorList>
            <consortium name="DOE Joint Genome Institute"/>
            <person name="Kuo A."/>
            <person name="Kohler A."/>
            <person name="Costa M.D."/>
            <person name="Nagy L.G."/>
            <person name="Floudas D."/>
            <person name="Copeland A."/>
            <person name="Barry K.W."/>
            <person name="Cichocki N."/>
            <person name="Veneault-Fourrey C."/>
            <person name="LaButti K."/>
            <person name="Lindquist E.A."/>
            <person name="Lipzen A."/>
            <person name="Lundell T."/>
            <person name="Morin E."/>
            <person name="Murat C."/>
            <person name="Sun H."/>
            <person name="Tunlid A."/>
            <person name="Henrissat B."/>
            <person name="Grigoriev I.V."/>
            <person name="Hibbett D.S."/>
            <person name="Martin F."/>
            <person name="Nordberg H.P."/>
            <person name="Cantor M.N."/>
            <person name="Hua S.X."/>
        </authorList>
    </citation>
    <scope>NUCLEOTIDE SEQUENCE [LARGE SCALE GENOMIC DNA]</scope>
    <source>
        <strain evidence="5 6">Marx 270</strain>
    </source>
</reference>
<feature type="region of interest" description="Disordered" evidence="3">
    <location>
        <begin position="1"/>
        <end position="112"/>
    </location>
</feature>
<evidence type="ECO:0000256" key="1">
    <source>
        <dbReference type="ARBA" id="ARBA00022884"/>
    </source>
</evidence>
<organism evidence="5 6">
    <name type="scientific">Pisolithus tinctorius Marx 270</name>
    <dbReference type="NCBI Taxonomy" id="870435"/>
    <lineage>
        <taxon>Eukaryota</taxon>
        <taxon>Fungi</taxon>
        <taxon>Dikarya</taxon>
        <taxon>Basidiomycota</taxon>
        <taxon>Agaricomycotina</taxon>
        <taxon>Agaricomycetes</taxon>
        <taxon>Agaricomycetidae</taxon>
        <taxon>Boletales</taxon>
        <taxon>Sclerodermatineae</taxon>
        <taxon>Pisolithaceae</taxon>
        <taxon>Pisolithus</taxon>
    </lineage>
</organism>
<feature type="region of interest" description="Disordered" evidence="3">
    <location>
        <begin position="385"/>
        <end position="427"/>
    </location>
</feature>
<feature type="compositionally biased region" description="Low complexity" evidence="3">
    <location>
        <begin position="80"/>
        <end position="99"/>
    </location>
</feature>
<evidence type="ECO:0000256" key="3">
    <source>
        <dbReference type="SAM" id="MobiDB-lite"/>
    </source>
</evidence>
<protein>
    <recommendedName>
        <fullName evidence="4">RRM domain-containing protein</fullName>
    </recommendedName>
</protein>
<dbReference type="Pfam" id="PF04059">
    <property type="entry name" value="RRM_2"/>
    <property type="match status" value="1"/>
</dbReference>
<feature type="compositionally biased region" description="Basic and acidic residues" evidence="3">
    <location>
        <begin position="59"/>
        <end position="71"/>
    </location>
</feature>
<name>A0A0C3P8Y2_PISTI</name>
<gene>
    <name evidence="5" type="ORF">M404DRAFT_222027</name>
</gene>
<evidence type="ECO:0000313" key="6">
    <source>
        <dbReference type="Proteomes" id="UP000054217"/>
    </source>
</evidence>
<dbReference type="InterPro" id="IPR035979">
    <property type="entry name" value="RBD_domain_sf"/>
</dbReference>
<feature type="domain" description="RRM" evidence="4">
    <location>
        <begin position="666"/>
        <end position="750"/>
    </location>
</feature>
<proteinExistence type="predicted"/>
<accession>A0A0C3P8Y2</accession>
<keyword evidence="1 2" id="KW-0694">RNA-binding</keyword>
<dbReference type="FunCoup" id="A0A0C3P8Y2">
    <property type="interactions" value="7"/>
</dbReference>
<dbReference type="GO" id="GO:0003723">
    <property type="term" value="F:RNA binding"/>
    <property type="evidence" value="ECO:0007669"/>
    <property type="project" value="UniProtKB-UniRule"/>
</dbReference>
<dbReference type="AlphaFoldDB" id="A0A0C3P8Y2"/>
<evidence type="ECO:0000313" key="5">
    <source>
        <dbReference type="EMBL" id="KIO09950.1"/>
    </source>
</evidence>
<dbReference type="SUPFAM" id="SSF54928">
    <property type="entry name" value="RNA-binding domain, RBD"/>
    <property type="match status" value="2"/>
</dbReference>
<dbReference type="HOGENOM" id="CLU_014016_0_0_1"/>
<dbReference type="PROSITE" id="PS50102">
    <property type="entry name" value="RRM"/>
    <property type="match status" value="1"/>
</dbReference>
<dbReference type="InterPro" id="IPR007201">
    <property type="entry name" value="Mei2-like_Rrm_C"/>
</dbReference>
<dbReference type="OrthoDB" id="417481at2759"/>
<feature type="compositionally biased region" description="Polar residues" evidence="3">
    <location>
        <begin position="100"/>
        <end position="112"/>
    </location>
</feature>
<evidence type="ECO:0000259" key="4">
    <source>
        <dbReference type="PROSITE" id="PS50102"/>
    </source>
</evidence>
<dbReference type="Proteomes" id="UP000054217">
    <property type="component" value="Unassembled WGS sequence"/>
</dbReference>
<feature type="region of interest" description="Disordered" evidence="3">
    <location>
        <begin position="835"/>
        <end position="859"/>
    </location>
</feature>
<dbReference type="InterPro" id="IPR012677">
    <property type="entry name" value="Nucleotide-bd_a/b_plait_sf"/>
</dbReference>
<dbReference type="InParanoid" id="A0A0C3P8Y2"/>
<dbReference type="PANTHER" id="PTHR23189">
    <property type="entry name" value="RNA RECOGNITION MOTIF-CONTAINING"/>
    <property type="match status" value="1"/>
</dbReference>
<dbReference type="EMBL" id="KN831953">
    <property type="protein sequence ID" value="KIO09950.1"/>
    <property type="molecule type" value="Genomic_DNA"/>
</dbReference>
<reference evidence="6" key="2">
    <citation type="submission" date="2015-01" db="EMBL/GenBank/DDBJ databases">
        <title>Evolutionary Origins and Diversification of the Mycorrhizal Mutualists.</title>
        <authorList>
            <consortium name="DOE Joint Genome Institute"/>
            <consortium name="Mycorrhizal Genomics Consortium"/>
            <person name="Kohler A."/>
            <person name="Kuo A."/>
            <person name="Nagy L.G."/>
            <person name="Floudas D."/>
            <person name="Copeland A."/>
            <person name="Barry K.W."/>
            <person name="Cichocki N."/>
            <person name="Veneault-Fourrey C."/>
            <person name="LaButti K."/>
            <person name="Lindquist E.A."/>
            <person name="Lipzen A."/>
            <person name="Lundell T."/>
            <person name="Morin E."/>
            <person name="Murat C."/>
            <person name="Riley R."/>
            <person name="Ohm R."/>
            <person name="Sun H."/>
            <person name="Tunlid A."/>
            <person name="Henrissat B."/>
            <person name="Grigoriev I.V."/>
            <person name="Hibbett D.S."/>
            <person name="Martin F."/>
        </authorList>
    </citation>
    <scope>NUCLEOTIDE SEQUENCE [LARGE SCALE GENOMIC DNA]</scope>
    <source>
        <strain evidence="6">Marx 270</strain>
    </source>
</reference>